<proteinExistence type="predicted"/>
<evidence type="ECO:0008006" key="4">
    <source>
        <dbReference type="Google" id="ProtNLM"/>
    </source>
</evidence>
<dbReference type="InterPro" id="IPR023614">
    <property type="entry name" value="Porin_dom_sf"/>
</dbReference>
<keyword evidence="1" id="KW-0732">Signal</keyword>
<sequence>MRSWHALIAPLAPMMVGVSVSLCACVSAQAESLQLSGFGSLSAYRGDDAVVGVRPGDRVKNFSQDGQWRWDGDSVLGLQAGWQLSEPLELVWQVQLRDDLVGGLSPRTEWAYIGWRPSADWSVRLGRQPLPIYINSETLRVGFAHTAVRPMAAVYGLNGSEPVDGINISWSQPAFEGNLSLDLGAGSNSVSLPRGRVDTQALLASAVRWQQGGLSLRLGVAAYRFDLHDDALDAQFNALMRPGSPCANCASALPDRARTRDVEGRLINLGMNWDSGDWTLTAEATRRGGNSVFSAEVEAWYALVSRRFGALTPYASIGASKFKEAALGLQATAGSSLATVQGIAGLDRRLQSPWDRRIELAGLRWDVHEKAALKLQYERWTATRDSSTPRDGEIHLPSGSPAWDGRVQMLTVSLDFVF</sequence>
<dbReference type="RefSeq" id="WP_273599491.1">
    <property type="nucleotide sequence ID" value="NZ_JAQQXT010000003.1"/>
</dbReference>
<evidence type="ECO:0000256" key="1">
    <source>
        <dbReference type="SAM" id="SignalP"/>
    </source>
</evidence>
<reference evidence="2 3" key="1">
    <citation type="submission" date="2022-10" db="EMBL/GenBank/DDBJ databases">
        <title>Paucibacter sp. hw1 Genome sequencing.</title>
        <authorList>
            <person name="Park S."/>
        </authorList>
    </citation>
    <scope>NUCLEOTIDE SEQUENCE [LARGE SCALE GENOMIC DNA]</scope>
    <source>
        <strain evidence="3">hw1</strain>
    </source>
</reference>
<feature type="signal peptide" evidence="1">
    <location>
        <begin position="1"/>
        <end position="24"/>
    </location>
</feature>
<evidence type="ECO:0000313" key="3">
    <source>
        <dbReference type="Proteomes" id="UP001221189"/>
    </source>
</evidence>
<dbReference type="PROSITE" id="PS51257">
    <property type="entry name" value="PROKAR_LIPOPROTEIN"/>
    <property type="match status" value="1"/>
</dbReference>
<feature type="chain" id="PRO_5047452136" description="Porin domain-containing protein" evidence="1">
    <location>
        <begin position="25"/>
        <end position="418"/>
    </location>
</feature>
<accession>A0ABT5KBH4</accession>
<dbReference type="Proteomes" id="UP001221189">
    <property type="component" value="Unassembled WGS sequence"/>
</dbReference>
<dbReference type="Gene3D" id="2.40.160.10">
    <property type="entry name" value="Porin"/>
    <property type="match status" value="1"/>
</dbReference>
<keyword evidence="3" id="KW-1185">Reference proteome</keyword>
<dbReference type="EMBL" id="JAQQXT010000003">
    <property type="protein sequence ID" value="MDC8771160.1"/>
    <property type="molecule type" value="Genomic_DNA"/>
</dbReference>
<gene>
    <name evidence="2" type="ORF">PRZ03_06225</name>
</gene>
<protein>
    <recommendedName>
        <fullName evidence="4">Porin domain-containing protein</fullName>
    </recommendedName>
</protein>
<organism evidence="2 3">
    <name type="scientific">Roseateles albus</name>
    <dbReference type="NCBI Taxonomy" id="2987525"/>
    <lineage>
        <taxon>Bacteria</taxon>
        <taxon>Pseudomonadati</taxon>
        <taxon>Pseudomonadota</taxon>
        <taxon>Betaproteobacteria</taxon>
        <taxon>Burkholderiales</taxon>
        <taxon>Sphaerotilaceae</taxon>
        <taxon>Roseateles</taxon>
    </lineage>
</organism>
<name>A0ABT5KBH4_9BURK</name>
<dbReference type="SUPFAM" id="SSF56935">
    <property type="entry name" value="Porins"/>
    <property type="match status" value="1"/>
</dbReference>
<comment type="caution">
    <text evidence="2">The sequence shown here is derived from an EMBL/GenBank/DDBJ whole genome shotgun (WGS) entry which is preliminary data.</text>
</comment>
<evidence type="ECO:0000313" key="2">
    <source>
        <dbReference type="EMBL" id="MDC8771160.1"/>
    </source>
</evidence>